<dbReference type="InterPro" id="IPR050445">
    <property type="entry name" value="Bact_polysacc_biosynth/exp"/>
</dbReference>
<evidence type="ECO:0000313" key="3">
    <source>
        <dbReference type="EMBL" id="SDJ26573.1"/>
    </source>
</evidence>
<evidence type="ECO:0000256" key="1">
    <source>
        <dbReference type="ARBA" id="ARBA00022741"/>
    </source>
</evidence>
<dbReference type="PANTHER" id="PTHR32309:SF13">
    <property type="entry name" value="FERRIC ENTEROBACTIN TRANSPORT PROTEIN FEPE"/>
    <property type="match status" value="1"/>
</dbReference>
<dbReference type="InterPro" id="IPR027417">
    <property type="entry name" value="P-loop_NTPase"/>
</dbReference>
<organism evidence="3 4">
    <name type="scientific">Salimicrobium halophilum</name>
    <dbReference type="NCBI Taxonomy" id="86666"/>
    <lineage>
        <taxon>Bacteria</taxon>
        <taxon>Bacillati</taxon>
        <taxon>Bacillota</taxon>
        <taxon>Bacilli</taxon>
        <taxon>Bacillales</taxon>
        <taxon>Bacillaceae</taxon>
        <taxon>Salimicrobium</taxon>
    </lineage>
</organism>
<keyword evidence="2" id="KW-0067">ATP-binding</keyword>
<dbReference type="Proteomes" id="UP000199225">
    <property type="component" value="Unassembled WGS sequence"/>
</dbReference>
<dbReference type="EMBL" id="FNEV01000003">
    <property type="protein sequence ID" value="SDJ26573.1"/>
    <property type="molecule type" value="Genomic_DNA"/>
</dbReference>
<dbReference type="Gene3D" id="3.40.50.300">
    <property type="entry name" value="P-loop containing nucleotide triphosphate hydrolases"/>
    <property type="match status" value="1"/>
</dbReference>
<dbReference type="GO" id="GO:0005524">
    <property type="term" value="F:ATP binding"/>
    <property type="evidence" value="ECO:0007669"/>
    <property type="project" value="UniProtKB-KW"/>
</dbReference>
<dbReference type="OrthoDB" id="9794577at2"/>
<protein>
    <submittedName>
        <fullName evidence="3">Capsular exopolysaccharide family</fullName>
    </submittedName>
</protein>
<dbReference type="InterPro" id="IPR005702">
    <property type="entry name" value="Wzc-like_C"/>
</dbReference>
<dbReference type="GO" id="GO:0005886">
    <property type="term" value="C:plasma membrane"/>
    <property type="evidence" value="ECO:0007669"/>
    <property type="project" value="TreeGrafter"/>
</dbReference>
<reference evidence="4" key="1">
    <citation type="submission" date="2016-10" db="EMBL/GenBank/DDBJ databases">
        <authorList>
            <person name="Varghese N."/>
            <person name="Submissions S."/>
        </authorList>
    </citation>
    <scope>NUCLEOTIDE SEQUENCE [LARGE SCALE GENOMIC DNA]</scope>
    <source>
        <strain evidence="4">DSM 4771</strain>
    </source>
</reference>
<sequence length="214" mass="24441">MFKSRRSKKKMIQKLHLDEQMISTEQIRIIRTNIDQEDNIKGTCLMVTSPGNVKQKSLITSKLALSFAEQGKRTLLIDANVREPGIHEWFQLDNEHGWTNALLKDESPGQYIKETFQSDLYVLPTGSRVHHPGKLWVSEKIGNLMLIVKEEFDVVIFEAPELLSVADPLVLMNHCDGVIIVARNRHSRRESAIQTKDMIERARKPLVGVIFQTG</sequence>
<dbReference type="CDD" id="cd05387">
    <property type="entry name" value="BY-kinase"/>
    <property type="match status" value="1"/>
</dbReference>
<dbReference type="GO" id="GO:0004713">
    <property type="term" value="F:protein tyrosine kinase activity"/>
    <property type="evidence" value="ECO:0007669"/>
    <property type="project" value="TreeGrafter"/>
</dbReference>
<dbReference type="STRING" id="86666.SAMN04490247_1364"/>
<dbReference type="SUPFAM" id="SSF52540">
    <property type="entry name" value="P-loop containing nucleoside triphosphate hydrolases"/>
    <property type="match status" value="1"/>
</dbReference>
<dbReference type="RefSeq" id="WP_093193118.1">
    <property type="nucleotide sequence ID" value="NZ_FNEV01000003.1"/>
</dbReference>
<keyword evidence="1" id="KW-0547">Nucleotide-binding</keyword>
<dbReference type="PANTHER" id="PTHR32309">
    <property type="entry name" value="TYROSINE-PROTEIN KINASE"/>
    <property type="match status" value="1"/>
</dbReference>
<evidence type="ECO:0000313" key="4">
    <source>
        <dbReference type="Proteomes" id="UP000199225"/>
    </source>
</evidence>
<keyword evidence="4" id="KW-1185">Reference proteome</keyword>
<dbReference type="AlphaFoldDB" id="A0A1G8SBL4"/>
<gene>
    <name evidence="3" type="ORF">SAMN04490247_1364</name>
</gene>
<name>A0A1G8SBL4_9BACI</name>
<dbReference type="NCBIfam" id="TIGR01007">
    <property type="entry name" value="eps_fam"/>
    <property type="match status" value="1"/>
</dbReference>
<proteinExistence type="predicted"/>
<evidence type="ECO:0000256" key="2">
    <source>
        <dbReference type="ARBA" id="ARBA00022840"/>
    </source>
</evidence>
<accession>A0A1G8SBL4</accession>